<protein>
    <recommendedName>
        <fullName evidence="3 8">Dihydrofolate reductase</fullName>
        <ecNumber evidence="3 8">1.5.1.3</ecNumber>
    </recommendedName>
</protein>
<evidence type="ECO:0000313" key="12">
    <source>
        <dbReference type="Proteomes" id="UP000243650"/>
    </source>
</evidence>
<reference evidence="11 12" key="1">
    <citation type="submission" date="2018-03" db="EMBL/GenBank/DDBJ databases">
        <title>Bacillus urumqiensis sp. nov., a moderately haloalkaliphilic bacterium isolated from a salt lake.</title>
        <authorList>
            <person name="Zhao B."/>
            <person name="Liao Z."/>
        </authorList>
    </citation>
    <scope>NUCLEOTIDE SEQUENCE [LARGE SCALE GENOMIC DNA]</scope>
    <source>
        <strain evidence="11 12">BZ-SZ-XJ18</strain>
    </source>
</reference>
<dbReference type="GO" id="GO:0070401">
    <property type="term" value="F:NADP+ binding"/>
    <property type="evidence" value="ECO:0007669"/>
    <property type="project" value="UniProtKB-ARBA"/>
</dbReference>
<comment type="pathway">
    <text evidence="1 8">Cofactor biosynthesis; tetrahydrofolate biosynthesis; 5,6,7,8-tetrahydrofolate from 7,8-dihydrofolate: step 1/1.</text>
</comment>
<dbReference type="InterPro" id="IPR024072">
    <property type="entry name" value="DHFR-like_dom_sf"/>
</dbReference>
<evidence type="ECO:0000256" key="1">
    <source>
        <dbReference type="ARBA" id="ARBA00004903"/>
    </source>
</evidence>
<name>A0A2P6MGY5_ALKUR</name>
<evidence type="ECO:0000256" key="9">
    <source>
        <dbReference type="RuleBase" id="RU004474"/>
    </source>
</evidence>
<feature type="domain" description="DHFR" evidence="10">
    <location>
        <begin position="1"/>
        <end position="162"/>
    </location>
</feature>
<dbReference type="FunFam" id="3.40.430.10:FF:000001">
    <property type="entry name" value="Dihydrofolate reductase"/>
    <property type="match status" value="1"/>
</dbReference>
<dbReference type="GO" id="GO:0046654">
    <property type="term" value="P:tetrahydrofolate biosynthetic process"/>
    <property type="evidence" value="ECO:0007669"/>
    <property type="project" value="UniProtKB-UniPathway"/>
</dbReference>
<evidence type="ECO:0000256" key="3">
    <source>
        <dbReference type="ARBA" id="ARBA00012856"/>
    </source>
</evidence>
<dbReference type="Gene3D" id="3.40.430.10">
    <property type="entry name" value="Dihydrofolate Reductase, subunit A"/>
    <property type="match status" value="1"/>
</dbReference>
<comment type="catalytic activity">
    <reaction evidence="8">
        <text>(6S)-5,6,7,8-tetrahydrofolate + NADP(+) = 7,8-dihydrofolate + NADPH + H(+)</text>
        <dbReference type="Rhea" id="RHEA:15009"/>
        <dbReference type="ChEBI" id="CHEBI:15378"/>
        <dbReference type="ChEBI" id="CHEBI:57451"/>
        <dbReference type="ChEBI" id="CHEBI:57453"/>
        <dbReference type="ChEBI" id="CHEBI:57783"/>
        <dbReference type="ChEBI" id="CHEBI:58349"/>
        <dbReference type="EC" id="1.5.1.3"/>
    </reaction>
</comment>
<gene>
    <name evidence="11" type="ORF">C6I21_08390</name>
</gene>
<dbReference type="GO" id="GO:0004146">
    <property type="term" value="F:dihydrofolate reductase activity"/>
    <property type="evidence" value="ECO:0007669"/>
    <property type="project" value="UniProtKB-EC"/>
</dbReference>
<dbReference type="InterPro" id="IPR001796">
    <property type="entry name" value="DHFR_dom"/>
</dbReference>
<keyword evidence="12" id="KW-1185">Reference proteome</keyword>
<dbReference type="GO" id="GO:0005829">
    <property type="term" value="C:cytosol"/>
    <property type="evidence" value="ECO:0007669"/>
    <property type="project" value="TreeGrafter"/>
</dbReference>
<dbReference type="PANTHER" id="PTHR48069:SF3">
    <property type="entry name" value="DIHYDROFOLATE REDUCTASE"/>
    <property type="match status" value="1"/>
</dbReference>
<sequence>MISIIAAMDENRVIGKDGGMPWHLPGDLRFFKQQTEGKTVVMGRATFESIGRALPKRRNIVLTGKSHLDTEADIELVHSMEEIRALHEAAPEEELIIMGGASLYEAALPEADTIYLTRIHAQFEGDTWFPEFSLQEWELTREETGTVDEKNAWPHTFQWWSRKVAPFDKM</sequence>
<dbReference type="UniPathway" id="UPA00077">
    <property type="reaction ID" value="UER00158"/>
</dbReference>
<dbReference type="PROSITE" id="PS51330">
    <property type="entry name" value="DHFR_2"/>
    <property type="match status" value="1"/>
</dbReference>
<dbReference type="GO" id="GO:0006730">
    <property type="term" value="P:one-carbon metabolic process"/>
    <property type="evidence" value="ECO:0007669"/>
    <property type="project" value="UniProtKB-KW"/>
</dbReference>
<keyword evidence="5 8" id="KW-0521">NADP</keyword>
<comment type="similarity">
    <text evidence="2 8 9">Belongs to the dihydrofolate reductase family.</text>
</comment>
<dbReference type="InterPro" id="IPR012259">
    <property type="entry name" value="DHFR"/>
</dbReference>
<proteinExistence type="inferred from homology"/>
<dbReference type="PANTHER" id="PTHR48069">
    <property type="entry name" value="DIHYDROFOLATE REDUCTASE"/>
    <property type="match status" value="1"/>
</dbReference>
<dbReference type="Proteomes" id="UP000243650">
    <property type="component" value="Unassembled WGS sequence"/>
</dbReference>
<organism evidence="11 12">
    <name type="scientific">Alkalicoccus urumqiensis</name>
    <name type="common">Bacillus urumqiensis</name>
    <dbReference type="NCBI Taxonomy" id="1548213"/>
    <lineage>
        <taxon>Bacteria</taxon>
        <taxon>Bacillati</taxon>
        <taxon>Bacillota</taxon>
        <taxon>Bacilli</taxon>
        <taxon>Bacillales</taxon>
        <taxon>Bacillaceae</taxon>
        <taxon>Alkalicoccus</taxon>
    </lineage>
</organism>
<dbReference type="PROSITE" id="PS00075">
    <property type="entry name" value="DHFR_1"/>
    <property type="match status" value="1"/>
</dbReference>
<evidence type="ECO:0000256" key="4">
    <source>
        <dbReference type="ARBA" id="ARBA00022563"/>
    </source>
</evidence>
<evidence type="ECO:0000256" key="2">
    <source>
        <dbReference type="ARBA" id="ARBA00009539"/>
    </source>
</evidence>
<dbReference type="EC" id="1.5.1.3" evidence="3 8"/>
<dbReference type="AlphaFoldDB" id="A0A2P6MGY5"/>
<evidence type="ECO:0000256" key="5">
    <source>
        <dbReference type="ARBA" id="ARBA00022857"/>
    </source>
</evidence>
<dbReference type="RefSeq" id="WP_105959006.1">
    <property type="nucleotide sequence ID" value="NZ_PVNS01000007.1"/>
</dbReference>
<comment type="function">
    <text evidence="7 8">Key enzyme in folate metabolism. Catalyzes an essential reaction for de novo glycine and purine synthesis, and for DNA precursor synthesis.</text>
</comment>
<dbReference type="GO" id="GO:0046452">
    <property type="term" value="P:dihydrofolate metabolic process"/>
    <property type="evidence" value="ECO:0007669"/>
    <property type="project" value="TreeGrafter"/>
</dbReference>
<comment type="caution">
    <text evidence="11">The sequence shown here is derived from an EMBL/GenBank/DDBJ whole genome shotgun (WGS) entry which is preliminary data.</text>
</comment>
<dbReference type="PIRSF" id="PIRSF000194">
    <property type="entry name" value="DHFR"/>
    <property type="match status" value="1"/>
</dbReference>
<dbReference type="CDD" id="cd00209">
    <property type="entry name" value="DHFR"/>
    <property type="match status" value="1"/>
</dbReference>
<evidence type="ECO:0000259" key="10">
    <source>
        <dbReference type="PROSITE" id="PS51330"/>
    </source>
</evidence>
<dbReference type="SUPFAM" id="SSF53597">
    <property type="entry name" value="Dihydrofolate reductase-like"/>
    <property type="match status" value="1"/>
</dbReference>
<dbReference type="InterPro" id="IPR017925">
    <property type="entry name" value="DHFR_CS"/>
</dbReference>
<accession>A0A2P6MGY5</accession>
<keyword evidence="4 8" id="KW-0554">One-carbon metabolism</keyword>
<dbReference type="GO" id="GO:0046655">
    <property type="term" value="P:folic acid metabolic process"/>
    <property type="evidence" value="ECO:0007669"/>
    <property type="project" value="TreeGrafter"/>
</dbReference>
<evidence type="ECO:0000256" key="8">
    <source>
        <dbReference type="PIRNR" id="PIRNR000194"/>
    </source>
</evidence>
<keyword evidence="6 8" id="KW-0560">Oxidoreductase</keyword>
<evidence type="ECO:0000256" key="6">
    <source>
        <dbReference type="ARBA" id="ARBA00023002"/>
    </source>
</evidence>
<evidence type="ECO:0000313" key="11">
    <source>
        <dbReference type="EMBL" id="PRO65537.1"/>
    </source>
</evidence>
<dbReference type="EMBL" id="PVNS01000007">
    <property type="protein sequence ID" value="PRO65537.1"/>
    <property type="molecule type" value="Genomic_DNA"/>
</dbReference>
<dbReference type="PRINTS" id="PR00070">
    <property type="entry name" value="DHFR"/>
</dbReference>
<evidence type="ECO:0000256" key="7">
    <source>
        <dbReference type="ARBA" id="ARBA00025067"/>
    </source>
</evidence>
<dbReference type="Pfam" id="PF00186">
    <property type="entry name" value="DHFR_1"/>
    <property type="match status" value="1"/>
</dbReference>
<dbReference type="OrthoDB" id="9804315at2"/>